<dbReference type="Pfam" id="PF00144">
    <property type="entry name" value="Beta-lactamase"/>
    <property type="match status" value="1"/>
</dbReference>
<feature type="domain" description="Beta-lactamase-related" evidence="4">
    <location>
        <begin position="215"/>
        <end position="520"/>
    </location>
</feature>
<comment type="caution">
    <text evidence="5">The sequence shown here is derived from an EMBL/GenBank/DDBJ whole genome shotgun (WGS) entry which is preliminary data.</text>
</comment>
<keyword evidence="6" id="KW-1185">Reference proteome</keyword>
<comment type="subcellular location">
    <subcellularLocation>
        <location evidence="1">Membrane</location>
    </subcellularLocation>
</comment>
<dbReference type="InterPro" id="IPR050491">
    <property type="entry name" value="AmpC-like"/>
</dbReference>
<feature type="chain" id="PRO_5046072910" evidence="3">
    <location>
        <begin position="30"/>
        <end position="529"/>
    </location>
</feature>
<sequence>MKNQNQNVSRLHLALFSSLLLSLCAPTFGDEQKSAGELNNLAQRYSSKGDALNAQRHFQQALDLAADENCSWCSEARSTLTRLLSDKLVNAINSQNYAQIRTFTSSTIADSTLQRLGLDMYAGYLSAESHFHGAFTLQSANVLNHADGVVSSEVFVNSSNTQMPYRIEMSYTDTFPQKITRIRIRAHVTDSPDTVVSDVPAVMAELSAYIDSLASKDVFSGTVLVAKDNKVLLEKAVGMASKRFKAPININTRFNLGSMNKMFTSVAILQQVEAGKLKLSDKLVDVMPLEEPGAELAQVQIQHLLSHTSGVGSLSCPMGELTTTADRNDCLAKLAKIGSNFPAGTQYRYSSDGMFILGLVLEQLTGLSYYDVVQQNVFNKAAMPDTASLDLQFPVENAAIGYSFHGQQNQWRNNLFIHDKRGGPAGGGYSTVKDLFHFAQALMNHELLSQAMTKLAMTPKKEFGASNYGFGFILWDRNGKPVVGHNGSFPGVSSQMEMHLSSGHTLVVLSNHSFGADPVLAKAHQLLGL</sequence>
<dbReference type="Gene3D" id="3.40.710.10">
    <property type="entry name" value="DD-peptidase/beta-lactamase superfamily"/>
    <property type="match status" value="1"/>
</dbReference>
<keyword evidence="2" id="KW-0472">Membrane</keyword>
<dbReference type="SUPFAM" id="SSF56601">
    <property type="entry name" value="beta-lactamase/transpeptidase-like"/>
    <property type="match status" value="1"/>
</dbReference>
<gene>
    <name evidence="5" type="ORF">LJ739_11245</name>
</gene>
<evidence type="ECO:0000256" key="3">
    <source>
        <dbReference type="SAM" id="SignalP"/>
    </source>
</evidence>
<proteinExistence type="predicted"/>
<organism evidence="5 6">
    <name type="scientific">Fluctibacter halophilus</name>
    <dbReference type="NCBI Taxonomy" id="226011"/>
    <lineage>
        <taxon>Bacteria</taxon>
        <taxon>Pseudomonadati</taxon>
        <taxon>Pseudomonadota</taxon>
        <taxon>Gammaproteobacteria</taxon>
        <taxon>Alteromonadales</taxon>
        <taxon>Alteromonadaceae</taxon>
        <taxon>Fluctibacter</taxon>
    </lineage>
</organism>
<evidence type="ECO:0000313" key="6">
    <source>
        <dbReference type="Proteomes" id="UP001520878"/>
    </source>
</evidence>
<evidence type="ECO:0000256" key="1">
    <source>
        <dbReference type="ARBA" id="ARBA00004370"/>
    </source>
</evidence>
<dbReference type="PANTHER" id="PTHR46825">
    <property type="entry name" value="D-ALANYL-D-ALANINE-CARBOXYPEPTIDASE/ENDOPEPTIDASE AMPH"/>
    <property type="match status" value="1"/>
</dbReference>
<dbReference type="RefSeq" id="WP_229160528.1">
    <property type="nucleotide sequence ID" value="NZ_JAJEWP010000002.1"/>
</dbReference>
<dbReference type="Proteomes" id="UP001520878">
    <property type="component" value="Unassembled WGS sequence"/>
</dbReference>
<feature type="signal peptide" evidence="3">
    <location>
        <begin position="1"/>
        <end position="29"/>
    </location>
</feature>
<name>A0ABS8G8A8_9ALTE</name>
<accession>A0ABS8G8A8</accession>
<evidence type="ECO:0000256" key="2">
    <source>
        <dbReference type="ARBA" id="ARBA00023136"/>
    </source>
</evidence>
<dbReference type="PANTHER" id="PTHR46825:SF11">
    <property type="entry name" value="PENICILLIN-BINDING PROTEIN 4"/>
    <property type="match status" value="1"/>
</dbReference>
<keyword evidence="3" id="KW-0732">Signal</keyword>
<evidence type="ECO:0000259" key="4">
    <source>
        <dbReference type="Pfam" id="PF00144"/>
    </source>
</evidence>
<evidence type="ECO:0000313" key="5">
    <source>
        <dbReference type="EMBL" id="MCC2616817.1"/>
    </source>
</evidence>
<dbReference type="InterPro" id="IPR012338">
    <property type="entry name" value="Beta-lactam/transpept-like"/>
</dbReference>
<dbReference type="EMBL" id="JAJEWP010000002">
    <property type="protein sequence ID" value="MCC2616817.1"/>
    <property type="molecule type" value="Genomic_DNA"/>
</dbReference>
<protein>
    <submittedName>
        <fullName evidence="5">Beta-lactamase family protein</fullName>
    </submittedName>
</protein>
<reference evidence="5 6" key="1">
    <citation type="submission" date="2021-10" db="EMBL/GenBank/DDBJ databases">
        <title>Draft genome of Aestuariibacter halophilus JC2043.</title>
        <authorList>
            <person name="Emsley S.A."/>
            <person name="Pfannmuller K.M."/>
            <person name="Ushijima B."/>
            <person name="Saw J.H."/>
            <person name="Videau P."/>
        </authorList>
    </citation>
    <scope>NUCLEOTIDE SEQUENCE [LARGE SCALE GENOMIC DNA]</scope>
    <source>
        <strain evidence="5 6">JC2043</strain>
    </source>
</reference>
<dbReference type="InterPro" id="IPR001466">
    <property type="entry name" value="Beta-lactam-related"/>
</dbReference>